<gene>
    <name evidence="2" type="ORF">UFOVP257_376</name>
</gene>
<evidence type="ECO:0000313" key="2">
    <source>
        <dbReference type="EMBL" id="CAB4133654.1"/>
    </source>
</evidence>
<reference evidence="2" key="1">
    <citation type="submission" date="2020-04" db="EMBL/GenBank/DDBJ databases">
        <authorList>
            <person name="Chiriac C."/>
            <person name="Salcher M."/>
            <person name="Ghai R."/>
            <person name="Kavagutti S V."/>
        </authorList>
    </citation>
    <scope>NUCLEOTIDE SEQUENCE</scope>
</reference>
<sequence>MTTWLILILLFIKHFLADFCWQSNRMLKDKGHFGRLGGFQHAGLHGALTYVILMHFLGIQACVMLAVFDAAIHYVVDWVNRRVTVRLTTNDNSYWIWFGIDQLLHHITYLFIAFTTSILLTEYI</sequence>
<keyword evidence="1" id="KW-0472">Membrane</keyword>
<proteinExistence type="predicted"/>
<evidence type="ECO:0000256" key="1">
    <source>
        <dbReference type="SAM" id="Phobius"/>
    </source>
</evidence>
<dbReference type="InterPro" id="IPR021737">
    <property type="entry name" value="Phage_phiKZ_Orf197"/>
</dbReference>
<organism evidence="2">
    <name type="scientific">uncultured Caudovirales phage</name>
    <dbReference type="NCBI Taxonomy" id="2100421"/>
    <lineage>
        <taxon>Viruses</taxon>
        <taxon>Duplodnaviria</taxon>
        <taxon>Heunggongvirae</taxon>
        <taxon>Uroviricota</taxon>
        <taxon>Caudoviricetes</taxon>
        <taxon>Peduoviridae</taxon>
        <taxon>Maltschvirus</taxon>
        <taxon>Maltschvirus maltsch</taxon>
    </lineage>
</organism>
<protein>
    <submittedName>
        <fullName evidence="2">Bacteriophage phiKZ, Orf197</fullName>
    </submittedName>
</protein>
<keyword evidence="1" id="KW-1133">Transmembrane helix</keyword>
<dbReference type="Pfam" id="PF11750">
    <property type="entry name" value="DUF3307"/>
    <property type="match status" value="1"/>
</dbReference>
<dbReference type="EMBL" id="LR796274">
    <property type="protein sequence ID" value="CAB4133654.1"/>
    <property type="molecule type" value="Genomic_DNA"/>
</dbReference>
<name>A0A6J5LGE0_9CAUD</name>
<keyword evidence="1" id="KW-0812">Transmembrane</keyword>
<accession>A0A6J5LGE0</accession>
<feature type="transmembrane region" description="Helical" evidence="1">
    <location>
        <begin position="52"/>
        <end position="76"/>
    </location>
</feature>